<dbReference type="Pfam" id="PF02446">
    <property type="entry name" value="Glyco_hydro_77"/>
    <property type="match status" value="1"/>
</dbReference>
<dbReference type="SUPFAM" id="SSF51445">
    <property type="entry name" value="(Trans)glycosidases"/>
    <property type="match status" value="1"/>
</dbReference>
<evidence type="ECO:0000256" key="6">
    <source>
        <dbReference type="ARBA" id="ARBA00022679"/>
    </source>
</evidence>
<accession>A0A316G5D6</accession>
<proteinExistence type="inferred from homology"/>
<evidence type="ECO:0000256" key="8">
    <source>
        <dbReference type="ARBA" id="ARBA00031423"/>
    </source>
</evidence>
<dbReference type="Gene3D" id="3.20.20.80">
    <property type="entry name" value="Glycosidases"/>
    <property type="match status" value="1"/>
</dbReference>
<dbReference type="EMBL" id="QGGV01000006">
    <property type="protein sequence ID" value="PWK55843.1"/>
    <property type="molecule type" value="Genomic_DNA"/>
</dbReference>
<comment type="catalytic activity">
    <reaction evidence="1 10">
        <text>Transfers a segment of a (1-&gt;4)-alpha-D-glucan to a new position in an acceptor, which may be glucose or a (1-&gt;4)-alpha-D-glucan.</text>
        <dbReference type="EC" id="2.4.1.25"/>
    </reaction>
</comment>
<gene>
    <name evidence="11" type="ORF">C8D95_106239</name>
</gene>
<evidence type="ECO:0000256" key="4">
    <source>
        <dbReference type="ARBA" id="ARBA00020295"/>
    </source>
</evidence>
<keyword evidence="5 10" id="KW-0328">Glycosyltransferase</keyword>
<evidence type="ECO:0000256" key="10">
    <source>
        <dbReference type="RuleBase" id="RU361207"/>
    </source>
</evidence>
<evidence type="ECO:0000313" key="11">
    <source>
        <dbReference type="EMBL" id="PWK55843.1"/>
    </source>
</evidence>
<evidence type="ECO:0000256" key="2">
    <source>
        <dbReference type="ARBA" id="ARBA00005684"/>
    </source>
</evidence>
<dbReference type="EC" id="2.4.1.25" evidence="3 10"/>
<dbReference type="RefSeq" id="WP_109759901.1">
    <property type="nucleotide sequence ID" value="NZ_CP034588.1"/>
</dbReference>
<evidence type="ECO:0000256" key="5">
    <source>
        <dbReference type="ARBA" id="ARBA00022676"/>
    </source>
</evidence>
<evidence type="ECO:0000256" key="7">
    <source>
        <dbReference type="ARBA" id="ARBA00023277"/>
    </source>
</evidence>
<protein>
    <recommendedName>
        <fullName evidence="4 10">4-alpha-glucanotransferase</fullName>
        <ecNumber evidence="3 10">2.4.1.25</ecNumber>
    </recommendedName>
    <alternativeName>
        <fullName evidence="8 10">Amylomaltase</fullName>
    </alternativeName>
    <alternativeName>
        <fullName evidence="9 10">Disproportionating enzyme</fullName>
    </alternativeName>
</protein>
<comment type="caution">
    <text evidence="11">The sequence shown here is derived from an EMBL/GenBank/DDBJ whole genome shotgun (WGS) entry which is preliminary data.</text>
</comment>
<dbReference type="InterPro" id="IPR003385">
    <property type="entry name" value="Glyco_hydro_77"/>
</dbReference>
<dbReference type="PANTHER" id="PTHR32438">
    <property type="entry name" value="4-ALPHA-GLUCANOTRANSFERASE DPE1, CHLOROPLASTIC/AMYLOPLASTIC"/>
    <property type="match status" value="1"/>
</dbReference>
<evidence type="ECO:0000313" key="12">
    <source>
        <dbReference type="Proteomes" id="UP000245390"/>
    </source>
</evidence>
<dbReference type="GO" id="GO:0005975">
    <property type="term" value="P:carbohydrate metabolic process"/>
    <property type="evidence" value="ECO:0007669"/>
    <property type="project" value="InterPro"/>
</dbReference>
<name>A0A316G5D6_9RHOB</name>
<keyword evidence="12" id="KW-1185">Reference proteome</keyword>
<keyword evidence="6 10" id="KW-0808">Transferase</keyword>
<comment type="similarity">
    <text evidence="2 10">Belongs to the disproportionating enzyme family.</text>
</comment>
<sequence length="605" mass="65933">MSAQLDRLARHHGVTLAYDDPFGDGKRPVPDATKRLILDGLGQDPDGPPHGLPAPRRMSVPEGARCYTPPSLAQSPGWGIFCQLYELRSSRNWGIGDFSDLEMLAGIAGRAGADFLGINPVHALFLAAPDRRSPFFPSNRRFLNPLYIAPDRLGLEATDEVATRREADLLDYPALVAVKLSALREAFDAGVRTEGLEAFADGEGEALARHALFEAISARMVAEGRGAGWRDWEEALQVPESDAVAALQVELADEVRFHTWLQMIAREQIGAAADAARAAGMRIGLYLDLAVGEAPDGSATWSGAAAALPGLSVGAPPDMFATEGQNWGLAAPSPTALRAADFAPFRDMIEAQLRSAGALRIDHAMALWQLFLVPEGASPAEGTHLRFPFQDMVQVLADLSQRHEAVVIGEDLGFVPKGFRRAMETANILSYRILVFEQTEKGFKGLARYPEAALACISTHDLPVLSAWWRGEDVERRREHGLVDEERSDMDALHRKTERDDLLRALRRAGVLSGQIDVDAAEMPLGVLDACHRFLARTKSRLVGVRLADLVGPAVPTNLPGTLDQYPNWRPRSPTDLDSLETHPVFAATAALMRQERPRPEDATE</sequence>
<dbReference type="OrthoDB" id="9763489at2"/>
<dbReference type="AlphaFoldDB" id="A0A316G5D6"/>
<evidence type="ECO:0000256" key="9">
    <source>
        <dbReference type="ARBA" id="ARBA00031501"/>
    </source>
</evidence>
<dbReference type="Proteomes" id="UP000245390">
    <property type="component" value="Unassembled WGS sequence"/>
</dbReference>
<dbReference type="GO" id="GO:0004134">
    <property type="term" value="F:4-alpha-glucanotransferase activity"/>
    <property type="evidence" value="ECO:0007669"/>
    <property type="project" value="UniProtKB-EC"/>
</dbReference>
<reference evidence="11 12" key="1">
    <citation type="submission" date="2018-05" db="EMBL/GenBank/DDBJ databases">
        <title>Genomic Encyclopedia of Type Strains, Phase IV (KMG-IV): sequencing the most valuable type-strain genomes for metagenomic binning, comparative biology and taxonomic classification.</title>
        <authorList>
            <person name="Goeker M."/>
        </authorList>
    </citation>
    <scope>NUCLEOTIDE SEQUENCE [LARGE SCALE GENOMIC DNA]</scope>
    <source>
        <strain evidence="11 12">DSM 103371</strain>
    </source>
</reference>
<dbReference type="PANTHER" id="PTHR32438:SF5">
    <property type="entry name" value="4-ALPHA-GLUCANOTRANSFERASE DPE1, CHLOROPLASTIC_AMYLOPLASTIC"/>
    <property type="match status" value="1"/>
</dbReference>
<keyword evidence="7 10" id="KW-0119">Carbohydrate metabolism</keyword>
<dbReference type="InterPro" id="IPR017853">
    <property type="entry name" value="GH"/>
</dbReference>
<evidence type="ECO:0000256" key="1">
    <source>
        <dbReference type="ARBA" id="ARBA00000439"/>
    </source>
</evidence>
<dbReference type="KEGG" id="salo:EF888_15745"/>
<organism evidence="11 12">
    <name type="scientific">Silicimonas algicola</name>
    <dbReference type="NCBI Taxonomy" id="1826607"/>
    <lineage>
        <taxon>Bacteria</taxon>
        <taxon>Pseudomonadati</taxon>
        <taxon>Pseudomonadota</taxon>
        <taxon>Alphaproteobacteria</taxon>
        <taxon>Rhodobacterales</taxon>
        <taxon>Paracoccaceae</taxon>
    </lineage>
</organism>
<evidence type="ECO:0000256" key="3">
    <source>
        <dbReference type="ARBA" id="ARBA00012560"/>
    </source>
</evidence>
<dbReference type="NCBIfam" id="TIGR00217">
    <property type="entry name" value="malQ"/>
    <property type="match status" value="1"/>
</dbReference>